<evidence type="ECO:0000313" key="3">
    <source>
        <dbReference type="Proteomes" id="UP000285780"/>
    </source>
</evidence>
<dbReference type="Pfam" id="PF13673">
    <property type="entry name" value="Acetyltransf_10"/>
    <property type="match status" value="1"/>
</dbReference>
<dbReference type="EMBL" id="RAQM01000009">
    <property type="protein sequence ID" value="RKF03645.1"/>
    <property type="molecule type" value="Genomic_DNA"/>
</dbReference>
<sequence>MIKIKNISAQETYEIRLSVLRNNIDLPFKFEGDEDKRTFHLGAFYEEKLVGIASFMRNRIDVVKGQQYQLRGMATLPEVRGMGAGKMLIEEAKSILKEKSITALWCNARKEAVGFYENLGFKITGEEFEVSKVGAHFKMYYIVS</sequence>
<reference evidence="2 3" key="1">
    <citation type="submission" date="2018-09" db="EMBL/GenBank/DDBJ databases">
        <title>Genomic Encyclopedia of Archaeal and Bacterial Type Strains, Phase II (KMG-II): from individual species to whole genera.</title>
        <authorList>
            <person name="Goeker M."/>
        </authorList>
    </citation>
    <scope>NUCLEOTIDE SEQUENCE [LARGE SCALE GENOMIC DNA]</scope>
    <source>
        <strain evidence="2 3">DSM 16505</strain>
    </source>
</reference>
<accession>A0A420E0K4</accession>
<dbReference type="InterPro" id="IPR000182">
    <property type="entry name" value="GNAT_dom"/>
</dbReference>
<organism evidence="2 3">
    <name type="scientific">Tenacibaculum lutimaris</name>
    <dbReference type="NCBI Taxonomy" id="285258"/>
    <lineage>
        <taxon>Bacteria</taxon>
        <taxon>Pseudomonadati</taxon>
        <taxon>Bacteroidota</taxon>
        <taxon>Flavobacteriia</taxon>
        <taxon>Flavobacteriales</taxon>
        <taxon>Flavobacteriaceae</taxon>
        <taxon>Tenacibaculum</taxon>
    </lineage>
</organism>
<name>A0A420E0K4_9FLAO</name>
<dbReference type="Proteomes" id="UP000285780">
    <property type="component" value="Unassembled WGS sequence"/>
</dbReference>
<feature type="domain" description="N-acetyltransferase" evidence="1">
    <location>
        <begin position="1"/>
        <end position="144"/>
    </location>
</feature>
<protein>
    <submittedName>
        <fullName evidence="2">Acetyltransferase (GNAT) family protein</fullName>
    </submittedName>
</protein>
<dbReference type="RefSeq" id="WP_120187160.1">
    <property type="nucleotide sequence ID" value="NZ_RAQM01000009.1"/>
</dbReference>
<keyword evidence="2" id="KW-0808">Transferase</keyword>
<evidence type="ECO:0000259" key="1">
    <source>
        <dbReference type="PROSITE" id="PS51186"/>
    </source>
</evidence>
<dbReference type="SUPFAM" id="SSF55729">
    <property type="entry name" value="Acyl-CoA N-acyltransferases (Nat)"/>
    <property type="match status" value="1"/>
</dbReference>
<dbReference type="CDD" id="cd04301">
    <property type="entry name" value="NAT_SF"/>
    <property type="match status" value="1"/>
</dbReference>
<dbReference type="AlphaFoldDB" id="A0A420E0K4"/>
<proteinExistence type="predicted"/>
<dbReference type="GO" id="GO:0016747">
    <property type="term" value="F:acyltransferase activity, transferring groups other than amino-acyl groups"/>
    <property type="evidence" value="ECO:0007669"/>
    <property type="project" value="InterPro"/>
</dbReference>
<dbReference type="InterPro" id="IPR016181">
    <property type="entry name" value="Acyl_CoA_acyltransferase"/>
</dbReference>
<comment type="caution">
    <text evidence="2">The sequence shown here is derived from an EMBL/GenBank/DDBJ whole genome shotgun (WGS) entry which is preliminary data.</text>
</comment>
<dbReference type="Gene3D" id="3.40.630.30">
    <property type="match status" value="1"/>
</dbReference>
<evidence type="ECO:0000313" key="2">
    <source>
        <dbReference type="EMBL" id="RKF03645.1"/>
    </source>
</evidence>
<gene>
    <name evidence="2" type="ORF">C8N26_2036</name>
</gene>
<dbReference type="PROSITE" id="PS51186">
    <property type="entry name" value="GNAT"/>
    <property type="match status" value="1"/>
</dbReference>
<keyword evidence="3" id="KW-1185">Reference proteome</keyword>